<keyword evidence="2" id="KW-1185">Reference proteome</keyword>
<accession>A0A2H1FEC5</accession>
<dbReference type="AlphaFoldDB" id="A0A2H1FEC5"/>
<dbReference type="EMBL" id="LT841358">
    <property type="protein sequence ID" value="SMH71107.1"/>
    <property type="molecule type" value="Genomic_DNA"/>
</dbReference>
<dbReference type="Proteomes" id="UP000230607">
    <property type="component" value="Chromosome 1"/>
</dbReference>
<evidence type="ECO:0000313" key="1">
    <source>
        <dbReference type="EMBL" id="SMH71107.1"/>
    </source>
</evidence>
<reference evidence="2" key="1">
    <citation type="submission" date="2017-03" db="EMBL/GenBank/DDBJ databases">
        <authorList>
            <person name="Herbold C."/>
        </authorList>
    </citation>
    <scope>NUCLEOTIDE SEQUENCE [LARGE SCALE GENOMIC DNA]</scope>
</reference>
<protein>
    <submittedName>
        <fullName evidence="1">Uncharacterized protein</fullName>
    </submittedName>
</protein>
<sequence length="64" mass="7409">MDRKLASFLNTSPGLYLLIPHCPDCDDILVEFDVGSGIFHCPNHNCKFIYFDKNTGKKYRKNEK</sequence>
<gene>
    <name evidence="1" type="ORF">NCS_10914</name>
</gene>
<name>A0A2H1FEC5_9ARCH</name>
<proteinExistence type="predicted"/>
<evidence type="ECO:0000313" key="2">
    <source>
        <dbReference type="Proteomes" id="UP000230607"/>
    </source>
</evidence>
<organism evidence="1 2">
    <name type="scientific">Candidatus Nitrosotalea okcheonensis</name>
    <dbReference type="NCBI Taxonomy" id="1903276"/>
    <lineage>
        <taxon>Archaea</taxon>
        <taxon>Nitrososphaerota</taxon>
        <taxon>Nitrososphaeria</taxon>
        <taxon>Nitrosotaleales</taxon>
        <taxon>Nitrosotaleaceae</taxon>
        <taxon>Nitrosotalea</taxon>
    </lineage>
</organism>